<comment type="caution">
    <text evidence="3">The sequence shown here is derived from an EMBL/GenBank/DDBJ whole genome shotgun (WGS) entry which is preliminary data.</text>
</comment>
<feature type="transmembrane region" description="Helical" evidence="1">
    <location>
        <begin position="46"/>
        <end position="67"/>
    </location>
</feature>
<feature type="transmembrane region" description="Helical" evidence="1">
    <location>
        <begin position="12"/>
        <end position="34"/>
    </location>
</feature>
<keyword evidence="1" id="KW-1133">Transmembrane helix</keyword>
<proteinExistence type="predicted"/>
<accession>A0A4Y9Y9Z0</accession>
<dbReference type="InterPro" id="IPR045339">
    <property type="entry name" value="DUF6534"/>
</dbReference>
<feature type="transmembrane region" description="Helical" evidence="1">
    <location>
        <begin position="87"/>
        <end position="105"/>
    </location>
</feature>
<evidence type="ECO:0000256" key="1">
    <source>
        <dbReference type="SAM" id="Phobius"/>
    </source>
</evidence>
<dbReference type="PANTHER" id="PTHR40465:SF1">
    <property type="entry name" value="DUF6534 DOMAIN-CONTAINING PROTEIN"/>
    <property type="match status" value="1"/>
</dbReference>
<evidence type="ECO:0000259" key="2">
    <source>
        <dbReference type="Pfam" id="PF20152"/>
    </source>
</evidence>
<sequence>MLADCPTHGCKQMLGLLLNWGLLGVLTNQTYMYHIYYPTDRLSLQCLVYGILIFEWVQTGLLTAASFDNYVYNYGDLDALVSVSNSWFSVPVMSAIVALVVQVFYAWRILRLSGSRILSGIIVFLAVAQAAGGIAFGAQMKIYNPSLLKLSQFKGPVITWLLSSILADTLIAVSMTILLLKRKAGQHSSTDRTLDRIVRMTVETGTMTASIAAGDVILCLACPDKLFYLAPAEILSKVYANSLLTNLINRAFVKRADSTLSTRGGRLSFAFSQEHQTTVEIAVSQVEGSSGESTGTYGLEPVDKVRITDEEFRVCSRPWEKDALGHRTLARLTNLHNKDTP</sequence>
<keyword evidence="1" id="KW-0472">Membrane</keyword>
<gene>
    <name evidence="3" type="ORF">EVJ58_g6156</name>
</gene>
<feature type="transmembrane region" description="Helical" evidence="1">
    <location>
        <begin position="117"/>
        <end position="138"/>
    </location>
</feature>
<dbReference type="PANTHER" id="PTHR40465">
    <property type="entry name" value="CHROMOSOME 1, WHOLE GENOME SHOTGUN SEQUENCE"/>
    <property type="match status" value="1"/>
</dbReference>
<dbReference type="AlphaFoldDB" id="A0A4Y9Y9Z0"/>
<reference evidence="3 4" key="1">
    <citation type="submission" date="2019-01" db="EMBL/GenBank/DDBJ databases">
        <title>Genome sequencing of the rare red list fungi Fomitopsis rosea.</title>
        <authorList>
            <person name="Buettner E."/>
            <person name="Kellner H."/>
        </authorList>
    </citation>
    <scope>NUCLEOTIDE SEQUENCE [LARGE SCALE GENOMIC DNA]</scope>
    <source>
        <strain evidence="3 4">DSM 105464</strain>
    </source>
</reference>
<protein>
    <recommendedName>
        <fullName evidence="2">DUF6534 domain-containing protein</fullName>
    </recommendedName>
</protein>
<keyword evidence="1" id="KW-0812">Transmembrane</keyword>
<feature type="transmembrane region" description="Helical" evidence="1">
    <location>
        <begin position="158"/>
        <end position="180"/>
    </location>
</feature>
<evidence type="ECO:0000313" key="3">
    <source>
        <dbReference type="EMBL" id="TFY58850.1"/>
    </source>
</evidence>
<feature type="domain" description="DUF6534" evidence="2">
    <location>
        <begin position="164"/>
        <end position="251"/>
    </location>
</feature>
<evidence type="ECO:0000313" key="4">
    <source>
        <dbReference type="Proteomes" id="UP000298390"/>
    </source>
</evidence>
<dbReference type="Pfam" id="PF20152">
    <property type="entry name" value="DUF6534"/>
    <property type="match status" value="1"/>
</dbReference>
<organism evidence="3 4">
    <name type="scientific">Rhodofomes roseus</name>
    <dbReference type="NCBI Taxonomy" id="34475"/>
    <lineage>
        <taxon>Eukaryota</taxon>
        <taxon>Fungi</taxon>
        <taxon>Dikarya</taxon>
        <taxon>Basidiomycota</taxon>
        <taxon>Agaricomycotina</taxon>
        <taxon>Agaricomycetes</taxon>
        <taxon>Polyporales</taxon>
        <taxon>Rhodofomes</taxon>
    </lineage>
</organism>
<dbReference type="EMBL" id="SEKV01000335">
    <property type="protein sequence ID" value="TFY58850.1"/>
    <property type="molecule type" value="Genomic_DNA"/>
</dbReference>
<name>A0A4Y9Y9Z0_9APHY</name>
<dbReference type="Proteomes" id="UP000298390">
    <property type="component" value="Unassembled WGS sequence"/>
</dbReference>